<dbReference type="AlphaFoldDB" id="A0A0X3PLL0"/>
<reference evidence="2" key="1">
    <citation type="submission" date="2016-01" db="EMBL/GenBank/DDBJ databases">
        <title>Reference transcriptome for the parasite Schistocephalus solidus: insights into the molecular evolution of parasitism.</title>
        <authorList>
            <person name="Hebert F.O."/>
            <person name="Grambauer S."/>
            <person name="Barber I."/>
            <person name="Landry C.R."/>
            <person name="Aubin-Horth N."/>
        </authorList>
    </citation>
    <scope>NUCLEOTIDE SEQUENCE</scope>
</reference>
<proteinExistence type="predicted"/>
<feature type="compositionally biased region" description="Polar residues" evidence="1">
    <location>
        <begin position="186"/>
        <end position="207"/>
    </location>
</feature>
<feature type="region of interest" description="Disordered" evidence="1">
    <location>
        <begin position="186"/>
        <end position="211"/>
    </location>
</feature>
<sequence length="233" mass="25811">HTRAEKNTLPQSIKLPKCPLHSQPAFVGAQGMPESSDRRCETPPIYSPPAQPICDAQGNLWPTPEQFPIAKKATPSQRTKLGYDNDQMPMWLRPRCPCCGCRQLPPAGHSPHLDQQNPCGYDPTDPCDQMLYEEYYQSFSDVCPPHRRYCAQIQRALHTPCCVASCPPVGLPIAGTAQAYMGQCQQSPASGPKSASQPPPTQGQRYGSPNGRWEDCCCEGRSVQPDCERRRQC</sequence>
<dbReference type="EMBL" id="GEEE01010697">
    <property type="protein sequence ID" value="JAP52528.1"/>
    <property type="molecule type" value="Transcribed_RNA"/>
</dbReference>
<organism evidence="2">
    <name type="scientific">Schistocephalus solidus</name>
    <name type="common">Tapeworm</name>
    <dbReference type="NCBI Taxonomy" id="70667"/>
    <lineage>
        <taxon>Eukaryota</taxon>
        <taxon>Metazoa</taxon>
        <taxon>Spiralia</taxon>
        <taxon>Lophotrochozoa</taxon>
        <taxon>Platyhelminthes</taxon>
        <taxon>Cestoda</taxon>
        <taxon>Eucestoda</taxon>
        <taxon>Diphyllobothriidea</taxon>
        <taxon>Diphyllobothriidae</taxon>
        <taxon>Schistocephalus</taxon>
    </lineage>
</organism>
<feature type="non-terminal residue" evidence="2">
    <location>
        <position position="1"/>
    </location>
</feature>
<evidence type="ECO:0000313" key="2">
    <source>
        <dbReference type="EMBL" id="JAP52528.1"/>
    </source>
</evidence>
<protein>
    <submittedName>
        <fullName evidence="2">Uncharacterized protein</fullName>
    </submittedName>
</protein>
<name>A0A0X3PLL0_SCHSO</name>
<gene>
    <name evidence="2" type="ORF">TR4190</name>
</gene>
<evidence type="ECO:0000256" key="1">
    <source>
        <dbReference type="SAM" id="MobiDB-lite"/>
    </source>
</evidence>
<accession>A0A0X3PLL0</accession>